<dbReference type="RefSeq" id="WP_007472129.1">
    <property type="nucleotide sequence ID" value="NZ_KQ130617.1"/>
</dbReference>
<evidence type="ECO:0000313" key="2">
    <source>
        <dbReference type="EMBL" id="KMT58839.1"/>
    </source>
</evidence>
<dbReference type="Proteomes" id="UP000052258">
    <property type="component" value="Unassembled WGS sequence"/>
</dbReference>
<evidence type="ECO:0000259" key="1">
    <source>
        <dbReference type="SMART" id="SM00860"/>
    </source>
</evidence>
<comment type="caution">
    <text evidence="2">The sequence shown here is derived from an EMBL/GenBank/DDBJ whole genome shotgun (WGS) entry which is preliminary data.</text>
</comment>
<dbReference type="Pfam" id="PF09346">
    <property type="entry name" value="SMI1_KNR4"/>
    <property type="match status" value="1"/>
</dbReference>
<evidence type="ECO:0000313" key="3">
    <source>
        <dbReference type="Proteomes" id="UP000052258"/>
    </source>
</evidence>
<dbReference type="EMBL" id="AZHO01000023">
    <property type="protein sequence ID" value="KMT58839.1"/>
    <property type="molecule type" value="Genomic_DNA"/>
</dbReference>
<keyword evidence="3" id="KW-1185">Reference proteome</keyword>
<dbReference type="SMART" id="SM00860">
    <property type="entry name" value="SMI1_KNR4"/>
    <property type="match status" value="1"/>
</dbReference>
<feature type="domain" description="Knr4/Smi1-like" evidence="1">
    <location>
        <begin position="9"/>
        <end position="157"/>
    </location>
</feature>
<accession>A0A0J8GCW9</accession>
<dbReference type="OrthoDB" id="2360075at2"/>
<sequence length="239" mass="28035">MWLITESKKATEEQIEQFETQNKVRLPASYRALLKEQNGGFIKKNHLKTSEPTSYGINFLEIYQIFGIDKLITEPQAALENPLSGHYIYFSKDGARYIGFDYRTEEPSIFYADFETLQTLTIASDFDSFQNQLYFEPFEIHQAPSYGQAKLDQMLIQADFKTRVEILALLEDEAEKTWYLTQLKKLILAKKEELAYPLFENQILYFRRKLPEVLVLELFELLKASDINLTALQREWKGE</sequence>
<dbReference type="InterPro" id="IPR037883">
    <property type="entry name" value="Knr4/Smi1-like_sf"/>
</dbReference>
<gene>
    <name evidence="2" type="ORF">X560_1875</name>
</gene>
<protein>
    <recommendedName>
        <fullName evidence="1">Knr4/Smi1-like domain-containing protein</fullName>
    </recommendedName>
</protein>
<reference evidence="2 3" key="1">
    <citation type="journal article" date="2015" name="Genome Biol. Evol.">
        <title>Comparative Genomics of Listeria Sensu Lato: Genus-Wide Differences in Evolutionary Dynamics and the Progressive Gain of Complex, Potentially Pathogenicity-Related Traits through Lateral Gene Transfer.</title>
        <authorList>
            <person name="Chiara M."/>
            <person name="Caruso M."/>
            <person name="D'Erchia A.M."/>
            <person name="Manzari C."/>
            <person name="Fraccalvieri R."/>
            <person name="Goffredo E."/>
            <person name="Latorre L."/>
            <person name="Miccolupo A."/>
            <person name="Padalino I."/>
            <person name="Santagada G."/>
            <person name="Chiocco D."/>
            <person name="Pesole G."/>
            <person name="Horner D.S."/>
            <person name="Parisi A."/>
        </authorList>
    </citation>
    <scope>NUCLEOTIDE SEQUENCE [LARGE SCALE GENOMIC DNA]</scope>
    <source>
        <strain evidence="2 3">1991</strain>
    </source>
</reference>
<organism evidence="2 3">
    <name type="scientific">Listeria fleischmannii 1991</name>
    <dbReference type="NCBI Taxonomy" id="1430899"/>
    <lineage>
        <taxon>Bacteria</taxon>
        <taxon>Bacillati</taxon>
        <taxon>Bacillota</taxon>
        <taxon>Bacilli</taxon>
        <taxon>Bacillales</taxon>
        <taxon>Listeriaceae</taxon>
        <taxon>Listeria</taxon>
    </lineage>
</organism>
<dbReference type="InterPro" id="IPR018958">
    <property type="entry name" value="Knr4/Smi1-like_dom"/>
</dbReference>
<name>A0A0J8GCW9_9LIST</name>
<dbReference type="SUPFAM" id="SSF160631">
    <property type="entry name" value="SMI1/KNR4-like"/>
    <property type="match status" value="1"/>
</dbReference>
<dbReference type="AlphaFoldDB" id="A0A0J8GCW9"/>
<proteinExistence type="predicted"/>
<dbReference type="PATRIC" id="fig|1430899.3.peg.1916"/>
<dbReference type="Gene3D" id="3.40.1580.10">
    <property type="entry name" value="SMI1/KNR4-like"/>
    <property type="match status" value="1"/>
</dbReference>